<dbReference type="AlphaFoldDB" id="A0A6N2N854"/>
<feature type="compositionally biased region" description="Polar residues" evidence="1">
    <location>
        <begin position="165"/>
        <end position="178"/>
    </location>
</feature>
<reference evidence="2" key="1">
    <citation type="submission" date="2019-03" db="EMBL/GenBank/DDBJ databases">
        <authorList>
            <person name="Mank J."/>
            <person name="Almeida P."/>
        </authorList>
    </citation>
    <scope>NUCLEOTIDE SEQUENCE</scope>
    <source>
        <strain evidence="2">78183</strain>
    </source>
</reference>
<dbReference type="EMBL" id="CAADRP010002074">
    <property type="protein sequence ID" value="VFU60788.1"/>
    <property type="molecule type" value="Genomic_DNA"/>
</dbReference>
<evidence type="ECO:0000313" key="2">
    <source>
        <dbReference type="EMBL" id="VFU60788.1"/>
    </source>
</evidence>
<accession>A0A6N2N854</accession>
<feature type="region of interest" description="Disordered" evidence="1">
    <location>
        <begin position="146"/>
        <end position="194"/>
    </location>
</feature>
<organism evidence="2">
    <name type="scientific">Salix viminalis</name>
    <name type="common">Common osier</name>
    <name type="synonym">Basket willow</name>
    <dbReference type="NCBI Taxonomy" id="40686"/>
    <lineage>
        <taxon>Eukaryota</taxon>
        <taxon>Viridiplantae</taxon>
        <taxon>Streptophyta</taxon>
        <taxon>Embryophyta</taxon>
        <taxon>Tracheophyta</taxon>
        <taxon>Spermatophyta</taxon>
        <taxon>Magnoliopsida</taxon>
        <taxon>eudicotyledons</taxon>
        <taxon>Gunneridae</taxon>
        <taxon>Pentapetalae</taxon>
        <taxon>rosids</taxon>
        <taxon>fabids</taxon>
        <taxon>Malpighiales</taxon>
        <taxon>Salicaceae</taxon>
        <taxon>Saliceae</taxon>
        <taxon>Salix</taxon>
    </lineage>
</organism>
<name>A0A6N2N854_SALVM</name>
<sequence>MAEVGFRSSSWLGWENFFGSSTHHYVYDRGFNDPSKLAPPMASKLNKIYIFQLRFGTFRSTTNRCDILITNVFDDVQTEPSDVQLSQMSNADEFIHMSVLSSTSGPSTPAGATQKSTFLNSPLTINPLNTQQLQGVTLNAGTKRRLDFNDDDSQQSNEQSSNSSKDNVQAQAHQSADNPSKKQKANKTIDSRQR</sequence>
<gene>
    <name evidence="2" type="ORF">SVIM_LOCUS451470</name>
</gene>
<protein>
    <submittedName>
        <fullName evidence="2">Uncharacterized protein</fullName>
    </submittedName>
</protein>
<proteinExistence type="predicted"/>
<feature type="compositionally biased region" description="Low complexity" evidence="1">
    <location>
        <begin position="154"/>
        <end position="164"/>
    </location>
</feature>
<evidence type="ECO:0000256" key="1">
    <source>
        <dbReference type="SAM" id="MobiDB-lite"/>
    </source>
</evidence>